<evidence type="ECO:0000256" key="1">
    <source>
        <dbReference type="ARBA" id="ARBA00038158"/>
    </source>
</evidence>
<evidence type="ECO:0000313" key="4">
    <source>
        <dbReference type="Proteomes" id="UP001302745"/>
    </source>
</evidence>
<comment type="similarity">
    <text evidence="1">Belongs to the methyltransferase superfamily. LaeA methyltransferase family.</text>
</comment>
<comment type="caution">
    <text evidence="3">The sequence shown here is derived from an EMBL/GenBank/DDBJ whole genome shotgun (WGS) entry which is preliminary data.</text>
</comment>
<feature type="compositionally biased region" description="Low complexity" evidence="2">
    <location>
        <begin position="61"/>
        <end position="109"/>
    </location>
</feature>
<dbReference type="GO" id="GO:0032259">
    <property type="term" value="P:methylation"/>
    <property type="evidence" value="ECO:0007669"/>
    <property type="project" value="UniProtKB-KW"/>
</dbReference>
<feature type="region of interest" description="Disordered" evidence="2">
    <location>
        <begin position="1"/>
        <end position="32"/>
    </location>
</feature>
<keyword evidence="3" id="KW-0489">Methyltransferase</keyword>
<gene>
    <name evidence="3" type="ORF">C8A00DRAFT_45278</name>
</gene>
<keyword evidence="4" id="KW-1185">Reference proteome</keyword>
<feature type="region of interest" description="Disordered" evidence="2">
    <location>
        <begin position="48"/>
        <end position="128"/>
    </location>
</feature>
<dbReference type="InterPro" id="IPR029063">
    <property type="entry name" value="SAM-dependent_MTases_sf"/>
</dbReference>
<name>A0AAN6VHS1_9PEZI</name>
<dbReference type="EMBL" id="MU857011">
    <property type="protein sequence ID" value="KAK4151525.1"/>
    <property type="molecule type" value="Genomic_DNA"/>
</dbReference>
<reference evidence="3" key="2">
    <citation type="submission" date="2023-05" db="EMBL/GenBank/DDBJ databases">
        <authorList>
            <consortium name="Lawrence Berkeley National Laboratory"/>
            <person name="Steindorff A."/>
            <person name="Hensen N."/>
            <person name="Bonometti L."/>
            <person name="Westerberg I."/>
            <person name="Brannstrom I.O."/>
            <person name="Guillou S."/>
            <person name="Cros-Aarteil S."/>
            <person name="Calhoun S."/>
            <person name="Haridas S."/>
            <person name="Kuo A."/>
            <person name="Mondo S."/>
            <person name="Pangilinan J."/>
            <person name="Riley R."/>
            <person name="Labutti K."/>
            <person name="Andreopoulos B."/>
            <person name="Lipzen A."/>
            <person name="Chen C."/>
            <person name="Yanf M."/>
            <person name="Daum C."/>
            <person name="Ng V."/>
            <person name="Clum A."/>
            <person name="Ohm R."/>
            <person name="Martin F."/>
            <person name="Silar P."/>
            <person name="Natvig D."/>
            <person name="Lalanne C."/>
            <person name="Gautier V."/>
            <person name="Ament-Velasquez S.L."/>
            <person name="Kruys A."/>
            <person name="Hutchinson M.I."/>
            <person name="Powell A.J."/>
            <person name="Barry K."/>
            <person name="Miller A.N."/>
            <person name="Grigoriev I.V."/>
            <person name="Debuchy R."/>
            <person name="Gladieux P."/>
            <person name="Thoren M.H."/>
            <person name="Johannesson H."/>
        </authorList>
    </citation>
    <scope>NUCLEOTIDE SEQUENCE</scope>
    <source>
        <strain evidence="3">CBS 538.74</strain>
    </source>
</reference>
<dbReference type="GO" id="GO:0008168">
    <property type="term" value="F:methyltransferase activity"/>
    <property type="evidence" value="ECO:0007669"/>
    <property type="project" value="UniProtKB-KW"/>
</dbReference>
<dbReference type="Pfam" id="PF13489">
    <property type="entry name" value="Methyltransf_23"/>
    <property type="match status" value="1"/>
</dbReference>
<reference evidence="3" key="1">
    <citation type="journal article" date="2023" name="Mol. Phylogenet. Evol.">
        <title>Genome-scale phylogeny and comparative genomics of the fungal order Sordariales.</title>
        <authorList>
            <person name="Hensen N."/>
            <person name="Bonometti L."/>
            <person name="Westerberg I."/>
            <person name="Brannstrom I.O."/>
            <person name="Guillou S."/>
            <person name="Cros-Aarteil S."/>
            <person name="Calhoun S."/>
            <person name="Haridas S."/>
            <person name="Kuo A."/>
            <person name="Mondo S."/>
            <person name="Pangilinan J."/>
            <person name="Riley R."/>
            <person name="LaButti K."/>
            <person name="Andreopoulos B."/>
            <person name="Lipzen A."/>
            <person name="Chen C."/>
            <person name="Yan M."/>
            <person name="Daum C."/>
            <person name="Ng V."/>
            <person name="Clum A."/>
            <person name="Steindorff A."/>
            <person name="Ohm R.A."/>
            <person name="Martin F."/>
            <person name="Silar P."/>
            <person name="Natvig D.O."/>
            <person name="Lalanne C."/>
            <person name="Gautier V."/>
            <person name="Ament-Velasquez S.L."/>
            <person name="Kruys A."/>
            <person name="Hutchinson M.I."/>
            <person name="Powell A.J."/>
            <person name="Barry K."/>
            <person name="Miller A.N."/>
            <person name="Grigoriev I.V."/>
            <person name="Debuchy R."/>
            <person name="Gladieux P."/>
            <person name="Hiltunen Thoren M."/>
            <person name="Johannesson H."/>
        </authorList>
    </citation>
    <scope>NUCLEOTIDE SEQUENCE</scope>
    <source>
        <strain evidence="3">CBS 538.74</strain>
    </source>
</reference>
<protein>
    <submittedName>
        <fullName evidence="3">S-adenosyl-L-methionine-dependent methyltransferase</fullName>
    </submittedName>
</protein>
<accession>A0AAN6VHS1</accession>
<dbReference type="PANTHER" id="PTHR43591">
    <property type="entry name" value="METHYLTRANSFERASE"/>
    <property type="match status" value="1"/>
</dbReference>
<feature type="compositionally biased region" description="Low complexity" evidence="2">
    <location>
        <begin position="118"/>
        <end position="128"/>
    </location>
</feature>
<dbReference type="PANTHER" id="PTHR43591:SF10">
    <property type="entry name" value="ABC TRANSMEMBRANE TYPE-1 DOMAIN-CONTAINING PROTEIN-RELATED"/>
    <property type="match status" value="1"/>
</dbReference>
<dbReference type="SUPFAM" id="SSF53335">
    <property type="entry name" value="S-adenosyl-L-methionine-dependent methyltransferases"/>
    <property type="match status" value="1"/>
</dbReference>
<dbReference type="Gene3D" id="3.40.50.150">
    <property type="entry name" value="Vaccinia Virus protein VP39"/>
    <property type="match status" value="1"/>
</dbReference>
<keyword evidence="3" id="KW-0808">Transferase</keyword>
<feature type="compositionally biased region" description="Low complexity" evidence="2">
    <location>
        <begin position="16"/>
        <end position="25"/>
    </location>
</feature>
<dbReference type="Proteomes" id="UP001302745">
    <property type="component" value="Unassembled WGS sequence"/>
</dbReference>
<evidence type="ECO:0000313" key="3">
    <source>
        <dbReference type="EMBL" id="KAK4151525.1"/>
    </source>
</evidence>
<evidence type="ECO:0000256" key="2">
    <source>
        <dbReference type="SAM" id="MobiDB-lite"/>
    </source>
</evidence>
<sequence length="439" mass="47892">MNSDAPPLRPPPPSTASPTRPSSSSTYIAVDMHSTPEEDLYATAEAMRQATWGKSSKTKGKAAATASLPASASDSSIAEASGNNSNTTPETTSSSNSSSSSSSSSFTNSHPDADADDTSAPASASASTAAGTPFAFGHDMARYPASMTSSVRDHVYEGGLRYHAYRAGKYAFPNDDVEQNRDDMKHTMTLMLCRGAYFYAPVVEALEEGGTGTGIWAMELGDKYPNATITGIDLSPIQPTFVPENVHFFVDDFEEEWVDPDNKFDFIHLRHTLHSVQDPQTFLGRVLRHLKPGAFFEAQEFAITPQADDDTLTASTPYALRDYMNYLAAGMRVLGSEAHAIQSLPDAMRAAGFADVHTTTHKCPLGVWPRDKRLRFCGLFMRTSLMDGLRGLSRRPLMALGWTQLQIEMFLVDVRKALMETEVHAYFMLHVVHGRKPVG</sequence>
<dbReference type="AlphaFoldDB" id="A0AAN6VHS1"/>
<proteinExistence type="inferred from homology"/>
<dbReference type="CDD" id="cd02440">
    <property type="entry name" value="AdoMet_MTases"/>
    <property type="match status" value="1"/>
</dbReference>
<organism evidence="3 4">
    <name type="scientific">Chaetomidium leptoderma</name>
    <dbReference type="NCBI Taxonomy" id="669021"/>
    <lineage>
        <taxon>Eukaryota</taxon>
        <taxon>Fungi</taxon>
        <taxon>Dikarya</taxon>
        <taxon>Ascomycota</taxon>
        <taxon>Pezizomycotina</taxon>
        <taxon>Sordariomycetes</taxon>
        <taxon>Sordariomycetidae</taxon>
        <taxon>Sordariales</taxon>
        <taxon>Chaetomiaceae</taxon>
        <taxon>Chaetomidium</taxon>
    </lineage>
</organism>